<dbReference type="SMART" id="SM00777">
    <property type="entry name" value="Mad3_BUB1_I"/>
    <property type="match status" value="1"/>
</dbReference>
<dbReference type="FunFam" id="1.25.40.430:FF:000003">
    <property type="entry name" value="Checkpoint serine/threonine-protein kinase BUB1"/>
    <property type="match status" value="1"/>
</dbReference>
<feature type="compositionally biased region" description="Polar residues" evidence="1">
    <location>
        <begin position="73"/>
        <end position="99"/>
    </location>
</feature>
<feature type="non-terminal residue" evidence="3">
    <location>
        <position position="313"/>
    </location>
</feature>
<dbReference type="Proteomes" id="UP000278143">
    <property type="component" value="Unassembled WGS sequence"/>
</dbReference>
<accession>A0A4P9YRG7</accession>
<dbReference type="GO" id="GO:0032991">
    <property type="term" value="C:protein-containing complex"/>
    <property type="evidence" value="ECO:0007669"/>
    <property type="project" value="UniProtKB-ARBA"/>
</dbReference>
<evidence type="ECO:0000259" key="2">
    <source>
        <dbReference type="PROSITE" id="PS51489"/>
    </source>
</evidence>
<organism evidence="3 4">
    <name type="scientific">Syncephalis pseudoplumigaleata</name>
    <dbReference type="NCBI Taxonomy" id="1712513"/>
    <lineage>
        <taxon>Eukaryota</taxon>
        <taxon>Fungi</taxon>
        <taxon>Fungi incertae sedis</taxon>
        <taxon>Zoopagomycota</taxon>
        <taxon>Zoopagomycotina</taxon>
        <taxon>Zoopagomycetes</taxon>
        <taxon>Zoopagales</taxon>
        <taxon>Piptocephalidaceae</taxon>
        <taxon>Syncephalis</taxon>
    </lineage>
</organism>
<feature type="region of interest" description="Disordered" evidence="1">
    <location>
        <begin position="60"/>
        <end position="116"/>
    </location>
</feature>
<evidence type="ECO:0000313" key="3">
    <source>
        <dbReference type="EMBL" id="RKP22483.1"/>
    </source>
</evidence>
<protein>
    <submittedName>
        <fullName evidence="3">Mad3/BUB1 homology region 1-domain-containing protein</fullName>
    </submittedName>
</protein>
<dbReference type="PANTHER" id="PTHR14030">
    <property type="entry name" value="MITOTIC CHECKPOINT SERINE/THREONINE-PROTEIN KINASE BUB1"/>
    <property type="match status" value="1"/>
</dbReference>
<dbReference type="AlphaFoldDB" id="A0A4P9YRG7"/>
<evidence type="ECO:0000256" key="1">
    <source>
        <dbReference type="SAM" id="MobiDB-lite"/>
    </source>
</evidence>
<dbReference type="GO" id="GO:0004672">
    <property type="term" value="F:protein kinase activity"/>
    <property type="evidence" value="ECO:0007669"/>
    <property type="project" value="TreeGrafter"/>
</dbReference>
<evidence type="ECO:0000313" key="4">
    <source>
        <dbReference type="Proteomes" id="UP000278143"/>
    </source>
</evidence>
<gene>
    <name evidence="3" type="ORF">SYNPS1DRAFT_25756</name>
</gene>
<reference evidence="4" key="1">
    <citation type="journal article" date="2018" name="Nat. Microbiol.">
        <title>Leveraging single-cell genomics to expand the fungal tree of life.</title>
        <authorList>
            <person name="Ahrendt S.R."/>
            <person name="Quandt C.A."/>
            <person name="Ciobanu D."/>
            <person name="Clum A."/>
            <person name="Salamov A."/>
            <person name="Andreopoulos B."/>
            <person name="Cheng J.F."/>
            <person name="Woyke T."/>
            <person name="Pelin A."/>
            <person name="Henrissat B."/>
            <person name="Reynolds N.K."/>
            <person name="Benny G.L."/>
            <person name="Smith M.E."/>
            <person name="James T.Y."/>
            <person name="Grigoriev I.V."/>
        </authorList>
    </citation>
    <scope>NUCLEOTIDE SEQUENCE [LARGE SCALE GENOMIC DNA]</scope>
    <source>
        <strain evidence="4">Benny S71-1</strain>
    </source>
</reference>
<proteinExistence type="predicted"/>
<dbReference type="InterPro" id="IPR013212">
    <property type="entry name" value="Mad3/Bub1_I"/>
</dbReference>
<dbReference type="PANTHER" id="PTHR14030:SF4">
    <property type="entry name" value="BUB1 KINASE, ISOFORM A-RELATED"/>
    <property type="match status" value="1"/>
</dbReference>
<dbReference type="GO" id="GO:0005634">
    <property type="term" value="C:nucleus"/>
    <property type="evidence" value="ECO:0007669"/>
    <property type="project" value="TreeGrafter"/>
</dbReference>
<dbReference type="GO" id="GO:0007094">
    <property type="term" value="P:mitotic spindle assembly checkpoint signaling"/>
    <property type="evidence" value="ECO:0007669"/>
    <property type="project" value="InterPro"/>
</dbReference>
<sequence>MAQLLQGYKDKGKGRATYVDGEEPDCFELQPLRTMFRPATASTSASTSAMVPATPAYYYNHHHNEDNDEGAGPSSSTSTPLATNTSASTSTPVLVTPTKNNKSNNEDDDDCSDSSPRTIDLATIEREKENILPLRSGRSVAALAQRFGTPDGGRASVLETQRKHHEEAVAGAHELDDPLEVYYKYLRWTLDSYPQGNSNESNLVPLLERCTRTFRDDKRYTNDPRYLRCWLMYAEYSSDPPVIYQYLQANNIGQELAAFYEDYAMYEEKQSRWQRAERTYKLGINRLAQPLERLNRKFKAFKNRMVAAGYTPS</sequence>
<dbReference type="InterPro" id="IPR015661">
    <property type="entry name" value="Bub1/Mad3"/>
</dbReference>
<dbReference type="Pfam" id="PF08311">
    <property type="entry name" value="Mad3_BUB1_I"/>
    <property type="match status" value="1"/>
</dbReference>
<dbReference type="EMBL" id="KZ992047">
    <property type="protein sequence ID" value="RKP22483.1"/>
    <property type="molecule type" value="Genomic_DNA"/>
</dbReference>
<name>A0A4P9YRG7_9FUNG</name>
<keyword evidence="4" id="KW-1185">Reference proteome</keyword>
<feature type="domain" description="BUB1 N-terminal" evidence="2">
    <location>
        <begin position="165"/>
        <end position="313"/>
    </location>
</feature>
<dbReference type="GO" id="GO:0051754">
    <property type="term" value="P:meiotic sister chromatid cohesion, centromeric"/>
    <property type="evidence" value="ECO:0007669"/>
    <property type="project" value="TreeGrafter"/>
</dbReference>
<dbReference type="OrthoDB" id="248495at2759"/>
<dbReference type="PROSITE" id="PS51489">
    <property type="entry name" value="BUB1_N"/>
    <property type="match status" value="1"/>
</dbReference>
<dbReference type="Gene3D" id="1.25.40.430">
    <property type="match status" value="1"/>
</dbReference>